<evidence type="ECO:0000256" key="1">
    <source>
        <dbReference type="SAM" id="MobiDB-lite"/>
    </source>
</evidence>
<dbReference type="RefSeq" id="WP_092545286.1">
    <property type="nucleotide sequence ID" value="NZ_BOMJ01000001.1"/>
</dbReference>
<sequence>MPAPKVRWFVTVLIAMVILGVAAGLSLSRARDSATGAQRGADGVSPREVSEVPLPGPGASIPASMAAEPASGKPVSSARQPKTTRTASVRGPVIVTYHVTQKPTCPSGTDQARLDGQPVVLGWTVTGAKQTTLSVDGPGVYATYAAEDTATINFPCGGDPGGEQTHTYTLAVAGPEGTESKTLTVTARVNPSATT</sequence>
<dbReference type="EMBL" id="LT629758">
    <property type="protein sequence ID" value="SDT27683.1"/>
    <property type="molecule type" value="Genomic_DNA"/>
</dbReference>
<feature type="transmembrane region" description="Helical" evidence="2">
    <location>
        <begin position="6"/>
        <end position="27"/>
    </location>
</feature>
<evidence type="ECO:0000313" key="4">
    <source>
        <dbReference type="Proteomes" id="UP000198688"/>
    </source>
</evidence>
<dbReference type="Proteomes" id="UP000198688">
    <property type="component" value="Chromosome I"/>
</dbReference>
<keyword evidence="2" id="KW-0472">Membrane</keyword>
<evidence type="ECO:0000313" key="3">
    <source>
        <dbReference type="EMBL" id="SDT27683.1"/>
    </source>
</evidence>
<keyword evidence="4" id="KW-1185">Reference proteome</keyword>
<feature type="compositionally biased region" description="Polar residues" evidence="1">
    <location>
        <begin position="77"/>
        <end position="87"/>
    </location>
</feature>
<keyword evidence="2" id="KW-1133">Transmembrane helix</keyword>
<reference evidence="3 4" key="1">
    <citation type="submission" date="2016-10" db="EMBL/GenBank/DDBJ databases">
        <authorList>
            <person name="de Groot N.N."/>
        </authorList>
    </citation>
    <scope>NUCLEOTIDE SEQUENCE [LARGE SCALE GENOMIC DNA]</scope>
    <source>
        <strain evidence="3 4">DSM 43941</strain>
    </source>
</reference>
<gene>
    <name evidence="3" type="ORF">SAMN04489716_3099</name>
</gene>
<dbReference type="OrthoDB" id="3697810at2"/>
<feature type="region of interest" description="Disordered" evidence="1">
    <location>
        <begin position="34"/>
        <end position="89"/>
    </location>
</feature>
<dbReference type="AlphaFoldDB" id="A0A1H1Z240"/>
<proteinExistence type="predicted"/>
<evidence type="ECO:0000256" key="2">
    <source>
        <dbReference type="SAM" id="Phobius"/>
    </source>
</evidence>
<organism evidence="3 4">
    <name type="scientific">Actinoplanes derwentensis</name>
    <dbReference type="NCBI Taxonomy" id="113562"/>
    <lineage>
        <taxon>Bacteria</taxon>
        <taxon>Bacillati</taxon>
        <taxon>Actinomycetota</taxon>
        <taxon>Actinomycetes</taxon>
        <taxon>Micromonosporales</taxon>
        <taxon>Micromonosporaceae</taxon>
        <taxon>Actinoplanes</taxon>
    </lineage>
</organism>
<accession>A0A1H1Z240</accession>
<protein>
    <submittedName>
        <fullName evidence="3">Uncharacterized protein</fullName>
    </submittedName>
</protein>
<name>A0A1H1Z240_9ACTN</name>
<keyword evidence="2" id="KW-0812">Transmembrane</keyword>